<proteinExistence type="predicted"/>
<gene>
    <name evidence="1" type="ORF">FGIG_09645</name>
</gene>
<evidence type="ECO:0000313" key="2">
    <source>
        <dbReference type="Proteomes" id="UP000316759"/>
    </source>
</evidence>
<evidence type="ECO:0000313" key="1">
    <source>
        <dbReference type="EMBL" id="TPP62383.1"/>
    </source>
</evidence>
<dbReference type="EMBL" id="SUNJ01006907">
    <property type="protein sequence ID" value="TPP62383.1"/>
    <property type="molecule type" value="Genomic_DNA"/>
</dbReference>
<name>A0A504YM28_FASGI</name>
<dbReference type="Proteomes" id="UP000316759">
    <property type="component" value="Unassembled WGS sequence"/>
</dbReference>
<keyword evidence="2" id="KW-1185">Reference proteome</keyword>
<dbReference type="AlphaFoldDB" id="A0A504YM28"/>
<organism evidence="1 2">
    <name type="scientific">Fasciola gigantica</name>
    <name type="common">Giant liver fluke</name>
    <dbReference type="NCBI Taxonomy" id="46835"/>
    <lineage>
        <taxon>Eukaryota</taxon>
        <taxon>Metazoa</taxon>
        <taxon>Spiralia</taxon>
        <taxon>Lophotrochozoa</taxon>
        <taxon>Platyhelminthes</taxon>
        <taxon>Trematoda</taxon>
        <taxon>Digenea</taxon>
        <taxon>Plagiorchiida</taxon>
        <taxon>Echinostomata</taxon>
        <taxon>Echinostomatoidea</taxon>
        <taxon>Fasciolidae</taxon>
        <taxon>Fasciola</taxon>
    </lineage>
</organism>
<accession>A0A504YM28</accession>
<sequence length="159" mass="17606">MVLRPTLNSFFLRISNVPEPSLRTSPQRGTSAHALAAHVTPELSDGPATCSSSVGASCERDFSTQHRFQHQWLQTNLHLQKTGDYTFEMPPPVRKPLVPLEEPQDEVAKLGSVPEKEVLLGDLIVEGDVQDDQNDMEASTPKANVVTTDSKLLAFWTKR</sequence>
<comment type="caution">
    <text evidence="1">The sequence shown here is derived from an EMBL/GenBank/DDBJ whole genome shotgun (WGS) entry which is preliminary data.</text>
</comment>
<reference evidence="1 2" key="1">
    <citation type="submission" date="2019-04" db="EMBL/GenBank/DDBJ databases">
        <title>Annotation for the trematode Fasciola gigantica.</title>
        <authorList>
            <person name="Choi Y.-J."/>
        </authorList>
    </citation>
    <scope>NUCLEOTIDE SEQUENCE [LARGE SCALE GENOMIC DNA]</scope>
    <source>
        <strain evidence="1">Uganda_cow_1</strain>
    </source>
</reference>
<protein>
    <submittedName>
        <fullName evidence="1">Uncharacterized protein</fullName>
    </submittedName>
</protein>